<protein>
    <recommendedName>
        <fullName evidence="3">SIR2-like domain-containing protein</fullName>
    </recommendedName>
</protein>
<name>A0A3R9P3X4_9BACT</name>
<dbReference type="OrthoDB" id="8897581at2"/>
<dbReference type="EMBL" id="RWIT01000023">
    <property type="protein sequence ID" value="RSK43753.1"/>
    <property type="molecule type" value="Genomic_DNA"/>
</dbReference>
<sequence>MKYFGRTYKTIGNFINNEPVMVFNQPESKGHIIKNDNVLNEYFRYLKLLLKSENTSRLVILGNSMEAEPHLKAVIKEYFNRPNTEIIVSSRAPHKVSNELKEYYDYDIKQIAVGEINTEEGIINLFKDYLTLSELKRNK</sequence>
<gene>
    <name evidence="1" type="ORF">EI291_21845</name>
</gene>
<proteinExistence type="predicted"/>
<evidence type="ECO:0000313" key="2">
    <source>
        <dbReference type="Proteomes" id="UP000273500"/>
    </source>
</evidence>
<keyword evidence="2" id="KW-1185">Reference proteome</keyword>
<comment type="caution">
    <text evidence="1">The sequence shown here is derived from an EMBL/GenBank/DDBJ whole genome shotgun (WGS) entry which is preliminary data.</text>
</comment>
<evidence type="ECO:0000313" key="1">
    <source>
        <dbReference type="EMBL" id="RSK43753.1"/>
    </source>
</evidence>
<organism evidence="1 2">
    <name type="scientific">Hymenobacter rigui</name>
    <dbReference type="NCBI Taxonomy" id="334424"/>
    <lineage>
        <taxon>Bacteria</taxon>
        <taxon>Pseudomonadati</taxon>
        <taxon>Bacteroidota</taxon>
        <taxon>Cytophagia</taxon>
        <taxon>Cytophagales</taxon>
        <taxon>Hymenobacteraceae</taxon>
        <taxon>Hymenobacter</taxon>
    </lineage>
</organism>
<dbReference type="AlphaFoldDB" id="A0A3R9P3X4"/>
<reference evidence="1 2" key="1">
    <citation type="submission" date="2018-12" db="EMBL/GenBank/DDBJ databases">
        <authorList>
            <person name="Feng G."/>
            <person name="Zhu H."/>
        </authorList>
    </citation>
    <scope>NUCLEOTIDE SEQUENCE [LARGE SCALE GENOMIC DNA]</scope>
    <source>
        <strain evidence="1 2">KCTC 12533</strain>
    </source>
</reference>
<dbReference type="RefSeq" id="WP_125424414.1">
    <property type="nucleotide sequence ID" value="NZ_RWIT01000023.1"/>
</dbReference>
<evidence type="ECO:0008006" key="3">
    <source>
        <dbReference type="Google" id="ProtNLM"/>
    </source>
</evidence>
<accession>A0A3R9P3X4</accession>
<dbReference type="Proteomes" id="UP000273500">
    <property type="component" value="Unassembled WGS sequence"/>
</dbReference>